<protein>
    <submittedName>
        <fullName evidence="8">MFS general substrate transporter</fullName>
    </submittedName>
</protein>
<dbReference type="InterPro" id="IPR036259">
    <property type="entry name" value="MFS_trans_sf"/>
</dbReference>
<gene>
    <name evidence="8" type="ORF">EK21DRAFT_112912</name>
</gene>
<name>A0A9P4LJM2_9PLEO</name>
<dbReference type="EMBL" id="ML978201">
    <property type="protein sequence ID" value="KAF2029356.1"/>
    <property type="molecule type" value="Genomic_DNA"/>
</dbReference>
<dbReference type="InterPro" id="IPR020846">
    <property type="entry name" value="MFS_dom"/>
</dbReference>
<dbReference type="GO" id="GO:0005886">
    <property type="term" value="C:plasma membrane"/>
    <property type="evidence" value="ECO:0007669"/>
    <property type="project" value="TreeGrafter"/>
</dbReference>
<keyword evidence="5 6" id="KW-0472">Membrane</keyword>
<accession>A0A9P4LJM2</accession>
<dbReference type="InterPro" id="IPR010573">
    <property type="entry name" value="MFS_Str1/Tri12-like"/>
</dbReference>
<comment type="caution">
    <text evidence="8">The sequence shown here is derived from an EMBL/GenBank/DDBJ whole genome shotgun (WGS) entry which is preliminary data.</text>
</comment>
<evidence type="ECO:0000256" key="4">
    <source>
        <dbReference type="ARBA" id="ARBA00022989"/>
    </source>
</evidence>
<evidence type="ECO:0000313" key="9">
    <source>
        <dbReference type="Proteomes" id="UP000799777"/>
    </source>
</evidence>
<dbReference type="PROSITE" id="PS50850">
    <property type="entry name" value="MFS"/>
    <property type="match status" value="1"/>
</dbReference>
<feature type="transmembrane region" description="Helical" evidence="6">
    <location>
        <begin position="242"/>
        <end position="264"/>
    </location>
</feature>
<feature type="transmembrane region" description="Helical" evidence="6">
    <location>
        <begin position="202"/>
        <end position="222"/>
    </location>
</feature>
<dbReference type="GO" id="GO:0022857">
    <property type="term" value="F:transmembrane transporter activity"/>
    <property type="evidence" value="ECO:0007669"/>
    <property type="project" value="InterPro"/>
</dbReference>
<dbReference type="SUPFAM" id="SSF103473">
    <property type="entry name" value="MFS general substrate transporter"/>
    <property type="match status" value="1"/>
</dbReference>
<feature type="transmembrane region" description="Helical" evidence="6">
    <location>
        <begin position="139"/>
        <end position="159"/>
    </location>
</feature>
<keyword evidence="2" id="KW-0813">Transport</keyword>
<dbReference type="AlphaFoldDB" id="A0A9P4LJM2"/>
<comment type="subcellular location">
    <subcellularLocation>
        <location evidence="1">Membrane</location>
        <topology evidence="1">Multi-pass membrane protein</topology>
    </subcellularLocation>
</comment>
<organism evidence="8 9">
    <name type="scientific">Setomelanomma holmii</name>
    <dbReference type="NCBI Taxonomy" id="210430"/>
    <lineage>
        <taxon>Eukaryota</taxon>
        <taxon>Fungi</taxon>
        <taxon>Dikarya</taxon>
        <taxon>Ascomycota</taxon>
        <taxon>Pezizomycotina</taxon>
        <taxon>Dothideomycetes</taxon>
        <taxon>Pleosporomycetidae</taxon>
        <taxon>Pleosporales</taxon>
        <taxon>Pleosporineae</taxon>
        <taxon>Phaeosphaeriaceae</taxon>
        <taxon>Setomelanomma</taxon>
    </lineage>
</organism>
<keyword evidence="4 6" id="KW-1133">Transmembrane helix</keyword>
<evidence type="ECO:0000313" key="8">
    <source>
        <dbReference type="EMBL" id="KAF2029356.1"/>
    </source>
</evidence>
<dbReference type="OrthoDB" id="4161376at2759"/>
<evidence type="ECO:0000256" key="2">
    <source>
        <dbReference type="ARBA" id="ARBA00022448"/>
    </source>
</evidence>
<keyword evidence="9" id="KW-1185">Reference proteome</keyword>
<feature type="transmembrane region" description="Helical" evidence="6">
    <location>
        <begin position="171"/>
        <end position="190"/>
    </location>
</feature>
<feature type="transmembrane region" description="Helical" evidence="6">
    <location>
        <begin position="114"/>
        <end position="133"/>
    </location>
</feature>
<proteinExistence type="predicted"/>
<feature type="transmembrane region" description="Helical" evidence="6">
    <location>
        <begin position="270"/>
        <end position="289"/>
    </location>
</feature>
<dbReference type="PANTHER" id="PTHR23501:SF195">
    <property type="entry name" value="PEP5"/>
    <property type="match status" value="1"/>
</dbReference>
<feature type="transmembrane region" description="Helical" evidence="6">
    <location>
        <begin position="47"/>
        <end position="65"/>
    </location>
</feature>
<evidence type="ECO:0000256" key="5">
    <source>
        <dbReference type="ARBA" id="ARBA00023136"/>
    </source>
</evidence>
<dbReference type="PANTHER" id="PTHR23501">
    <property type="entry name" value="MAJOR FACILITATOR SUPERFAMILY"/>
    <property type="match status" value="1"/>
</dbReference>
<feature type="domain" description="Major facilitator superfamily (MFS) profile" evidence="7">
    <location>
        <begin position="50"/>
        <end position="340"/>
    </location>
</feature>
<keyword evidence="3 6" id="KW-0812">Transmembrane</keyword>
<evidence type="ECO:0000256" key="1">
    <source>
        <dbReference type="ARBA" id="ARBA00004141"/>
    </source>
</evidence>
<reference evidence="8" key="1">
    <citation type="journal article" date="2020" name="Stud. Mycol.">
        <title>101 Dothideomycetes genomes: a test case for predicting lifestyles and emergence of pathogens.</title>
        <authorList>
            <person name="Haridas S."/>
            <person name="Albert R."/>
            <person name="Binder M."/>
            <person name="Bloem J."/>
            <person name="Labutti K."/>
            <person name="Salamov A."/>
            <person name="Andreopoulos B."/>
            <person name="Baker S."/>
            <person name="Barry K."/>
            <person name="Bills G."/>
            <person name="Bluhm B."/>
            <person name="Cannon C."/>
            <person name="Castanera R."/>
            <person name="Culley D."/>
            <person name="Daum C."/>
            <person name="Ezra D."/>
            <person name="Gonzalez J."/>
            <person name="Henrissat B."/>
            <person name="Kuo A."/>
            <person name="Liang C."/>
            <person name="Lipzen A."/>
            <person name="Lutzoni F."/>
            <person name="Magnuson J."/>
            <person name="Mondo S."/>
            <person name="Nolan M."/>
            <person name="Ohm R."/>
            <person name="Pangilinan J."/>
            <person name="Park H.-J."/>
            <person name="Ramirez L."/>
            <person name="Alfaro M."/>
            <person name="Sun H."/>
            <person name="Tritt A."/>
            <person name="Yoshinaga Y."/>
            <person name="Zwiers L.-H."/>
            <person name="Turgeon B."/>
            <person name="Goodwin S."/>
            <person name="Spatafora J."/>
            <person name="Crous P."/>
            <person name="Grigoriev I."/>
        </authorList>
    </citation>
    <scope>NUCLEOTIDE SEQUENCE</scope>
    <source>
        <strain evidence="8">CBS 110217</strain>
    </source>
</reference>
<sequence>MTSNDRDEAYSSEKVDNGTHATRIETDGAVIDVVTGEEFEPVVTFKTWIVVLILSCGYGLSFWPIPAMANNGGLVATDLGQPTSYVWYIPAWTISITCCFMICGANTDLLGRRWFLVGGNLVSTVGHIIVASAKHPNTVITSMAIAGFGGGNCQMAAFALPELLPNKWRHIGVVIADITTLMAVIIAPITDLYGFHTGSWQWNFWAAAIAQFLSFLGLFLLYFPPAHPYGLPTKQLINEIDYVGMVIFICGAVPVLAGIVWTTIVPSNDAHVVAALVIGFAFIVAFALWETFSKTKHPLRPTYVFASSRGRDFTVPTIVLAVVNIASKHDSVSCHLWWTP</sequence>
<dbReference type="Gene3D" id="1.20.1250.20">
    <property type="entry name" value="MFS general substrate transporter like domains"/>
    <property type="match status" value="1"/>
</dbReference>
<evidence type="ECO:0000256" key="6">
    <source>
        <dbReference type="SAM" id="Phobius"/>
    </source>
</evidence>
<dbReference type="Proteomes" id="UP000799777">
    <property type="component" value="Unassembled WGS sequence"/>
</dbReference>
<dbReference type="Pfam" id="PF06609">
    <property type="entry name" value="TRI12"/>
    <property type="match status" value="1"/>
</dbReference>
<feature type="transmembrane region" description="Helical" evidence="6">
    <location>
        <begin position="85"/>
        <end position="107"/>
    </location>
</feature>
<evidence type="ECO:0000259" key="7">
    <source>
        <dbReference type="PROSITE" id="PS50850"/>
    </source>
</evidence>
<evidence type="ECO:0000256" key="3">
    <source>
        <dbReference type="ARBA" id="ARBA00022692"/>
    </source>
</evidence>